<dbReference type="EMBL" id="KB446558">
    <property type="protein sequence ID" value="EME82841.1"/>
    <property type="molecule type" value="Genomic_DNA"/>
</dbReference>
<dbReference type="Proteomes" id="UP000016932">
    <property type="component" value="Unassembled WGS sequence"/>
</dbReference>
<dbReference type="VEuPathDB" id="FungiDB:MYCFIDRAFT_196289"/>
<dbReference type="Pfam" id="PF11578">
    <property type="entry name" value="DUF3237"/>
    <property type="match status" value="1"/>
</dbReference>
<proteinExistence type="predicted"/>
<dbReference type="GeneID" id="19335570"/>
<protein>
    <submittedName>
        <fullName evidence="1">Uncharacterized protein</fullName>
    </submittedName>
</protein>
<reference evidence="1 2" key="1">
    <citation type="journal article" date="2012" name="PLoS Pathog.">
        <title>Diverse lifestyles and strategies of plant pathogenesis encoded in the genomes of eighteen Dothideomycetes fungi.</title>
        <authorList>
            <person name="Ohm R.A."/>
            <person name="Feau N."/>
            <person name="Henrissat B."/>
            <person name="Schoch C.L."/>
            <person name="Horwitz B.A."/>
            <person name="Barry K.W."/>
            <person name="Condon B.J."/>
            <person name="Copeland A.C."/>
            <person name="Dhillon B."/>
            <person name="Glaser F."/>
            <person name="Hesse C.N."/>
            <person name="Kosti I."/>
            <person name="LaButti K."/>
            <person name="Lindquist E.A."/>
            <person name="Lucas S."/>
            <person name="Salamov A.A."/>
            <person name="Bradshaw R.E."/>
            <person name="Ciuffetti L."/>
            <person name="Hamelin R.C."/>
            <person name="Kema G.H.J."/>
            <person name="Lawrence C."/>
            <person name="Scott J.A."/>
            <person name="Spatafora J.W."/>
            <person name="Turgeon B.G."/>
            <person name="de Wit P.J.G.M."/>
            <person name="Zhong S."/>
            <person name="Goodwin S.B."/>
            <person name="Grigoriev I.V."/>
        </authorList>
    </citation>
    <scope>NUCLEOTIDE SEQUENCE [LARGE SCALE GENOMIC DNA]</scope>
    <source>
        <strain evidence="1 2">CIRAD86</strain>
    </source>
</reference>
<dbReference type="HOGENOM" id="CLU_2016254_0_0_1"/>
<gene>
    <name evidence="1" type="ORF">MYCFIDRAFT_196289</name>
</gene>
<name>M3AE56_PSEFD</name>
<dbReference type="AlphaFoldDB" id="M3AE56"/>
<organism evidence="1 2">
    <name type="scientific">Pseudocercospora fijiensis (strain CIRAD86)</name>
    <name type="common">Black leaf streak disease fungus</name>
    <name type="synonym">Mycosphaerella fijiensis</name>
    <dbReference type="NCBI Taxonomy" id="383855"/>
    <lineage>
        <taxon>Eukaryota</taxon>
        <taxon>Fungi</taxon>
        <taxon>Dikarya</taxon>
        <taxon>Ascomycota</taxon>
        <taxon>Pezizomycotina</taxon>
        <taxon>Dothideomycetes</taxon>
        <taxon>Dothideomycetidae</taxon>
        <taxon>Mycosphaerellales</taxon>
        <taxon>Mycosphaerellaceae</taxon>
        <taxon>Pseudocercospora</taxon>
    </lineage>
</organism>
<sequence length="123" mass="13056">MAPPTLEHVFTMKGFTAKTSMDLGKIKGGPHRTIFGITHGYIRGVPGSAGGGLDVNIVPGGGDWILYDPATNVSHLDVRTQATGNDGHHLYASLVLFAEDGDKRSKIQVGRNDHVRRAGVLAP</sequence>
<dbReference type="Gene3D" id="2.40.160.20">
    <property type="match status" value="1"/>
</dbReference>
<evidence type="ECO:0000313" key="1">
    <source>
        <dbReference type="EMBL" id="EME82841.1"/>
    </source>
</evidence>
<dbReference type="OrthoDB" id="2544694at2759"/>
<dbReference type="RefSeq" id="XP_007926247.1">
    <property type="nucleotide sequence ID" value="XM_007928056.1"/>
</dbReference>
<accession>M3AE56</accession>
<keyword evidence="2" id="KW-1185">Reference proteome</keyword>
<dbReference type="KEGG" id="pfj:MYCFIDRAFT_196289"/>
<evidence type="ECO:0000313" key="2">
    <source>
        <dbReference type="Proteomes" id="UP000016932"/>
    </source>
</evidence>